<keyword evidence="2" id="KW-1185">Reference proteome</keyword>
<sequence length="1191" mass="132696">MQALQRAAPLKAEIRLAQAISEFEASLSTSQKNEFGSYRLSASKAPLTSQDVDRLTSELDLHMAGTRFGGGRCFGPRLTNILHAIQQFASIGDVMIGGSQNLIACGVWSVARITLLSVITLSSFFEKLSLLLMAAGRSAPRYERMVLLYPRSQALQSYLSEYFIVIVQICHRAFKFGQKQVLGQILSAIGDGDANLQSHKADLEKWAKLIKEEVDLLGVEEHRSHFKSLMLSSESETARRRNEARIAILEACSIYDYQTTWKQIRKRGGTSLLNKNEVYLTWKANEQSCTLVCTGKLGSGKSVLLANIVDDLNRDVQSLMCPVAYFFCRYDLAESLTSNTILRSLARQLLQPIKELSPLSHERLETMDFPNTFKVSDLLALVVSPKFHACIIIDGLDACDETESDQLLKDLQQLQDLFPIRACISFRTDAKVSQRIFHGKMKAQTLFSIPEDNPDIERFITTELDRRIESWDLAIGNPCIVIEIRDALLRGAQGMFLWVVLQIDSLCQAKTDESIRQALLDLPSDLPKTFTRILQRSSTLGCKYQTKILELLTTTRRPLTTEECREALSVVVGDTDWNPSRLLNDVYSALASCGSLITVDEEDDTVSFIHHSVVQYLLSDCRACFSDPFTARRAASTMGCVIVTYLNYSVFDIQLSKNMSTQMDSAAMPSKVIRSMNLQSSAQSIALRLLRSSEQPNFNFGEALQEVGQVSKPRRMPEFAFLQYAKSNWSYHVRFIAKEEHRCHKLVLRLSRGAAASAVIGTQDCDWISFVIWAAQSGHTDIVHAIFERFLPFKARDTNFFEISVPGAKAQKFVREILGTDAATLMVRDPSGHSLLSWLFDNLVKADERFELERSHDFPYAVKSRSAAAIRLQLSHGIDHEGTGPESQIALAIAAEHDWESILRRLAAKDADLDRKQVHVLLERPLIWAGRVQNYGVVWLLVNRGGQLNCRDSLGQTALHRAARCRDMESIADFVQFGTDIETKDNVGQSALSIAAGIGAVQATRFLISRGSNCESRDITGRTPILHAAQNGHAEVVRTLVDYGGANIESRDHNGCTALIAATKSGCEHTVYALTVRRASVEVRDSFQRSALSYAAMNGRADLIRLLLVQSVQTGNVDEYLDRALSYAVSNGQFEAAKMIIEAGTYPAKLTRSALAIAYLHGTQESLARVLTETDVYKHTRGDDPEKPDEI</sequence>
<dbReference type="Proteomes" id="UP001143910">
    <property type="component" value="Unassembled WGS sequence"/>
</dbReference>
<dbReference type="EMBL" id="JANJQO010002308">
    <property type="protein sequence ID" value="KAJ2967383.1"/>
    <property type="molecule type" value="Genomic_DNA"/>
</dbReference>
<evidence type="ECO:0000313" key="1">
    <source>
        <dbReference type="EMBL" id="KAJ2967383.1"/>
    </source>
</evidence>
<evidence type="ECO:0000313" key="2">
    <source>
        <dbReference type="Proteomes" id="UP001143910"/>
    </source>
</evidence>
<organism evidence="1 2">
    <name type="scientific">Zarea fungicola</name>
    <dbReference type="NCBI Taxonomy" id="93591"/>
    <lineage>
        <taxon>Eukaryota</taxon>
        <taxon>Fungi</taxon>
        <taxon>Dikarya</taxon>
        <taxon>Ascomycota</taxon>
        <taxon>Pezizomycotina</taxon>
        <taxon>Sordariomycetes</taxon>
        <taxon>Hypocreomycetidae</taxon>
        <taxon>Hypocreales</taxon>
        <taxon>Cordycipitaceae</taxon>
        <taxon>Zarea</taxon>
    </lineage>
</organism>
<accession>A0ACC1MMC1</accession>
<proteinExistence type="predicted"/>
<reference evidence="1" key="1">
    <citation type="submission" date="2022-08" db="EMBL/GenBank/DDBJ databases">
        <title>Genome Sequence of Lecanicillium fungicola.</title>
        <authorList>
            <person name="Buettner E."/>
        </authorList>
    </citation>
    <scope>NUCLEOTIDE SEQUENCE</scope>
    <source>
        <strain evidence="1">Babe33</strain>
    </source>
</reference>
<gene>
    <name evidence="1" type="ORF">NQ176_g9686</name>
</gene>
<name>A0ACC1MMC1_9HYPO</name>
<protein>
    <submittedName>
        <fullName evidence="1">Uncharacterized protein</fullName>
    </submittedName>
</protein>
<comment type="caution">
    <text evidence="1">The sequence shown here is derived from an EMBL/GenBank/DDBJ whole genome shotgun (WGS) entry which is preliminary data.</text>
</comment>